<name>N4WNL3_9BACI</name>
<dbReference type="EMBL" id="APML01000016">
    <property type="protein sequence ID" value="ENH97732.1"/>
    <property type="molecule type" value="Genomic_DNA"/>
</dbReference>
<dbReference type="Proteomes" id="UP000012283">
    <property type="component" value="Unassembled WGS sequence"/>
</dbReference>
<dbReference type="AlphaFoldDB" id="N4WNL3"/>
<reference evidence="1 2" key="1">
    <citation type="submission" date="2013-03" db="EMBL/GenBank/DDBJ databases">
        <title>Draft genome sequence of Gracibacillus halophilus YIM-C55.5, a moderately halophilic and thermophilic organism from the Xiaochaidamu salt lake.</title>
        <authorList>
            <person name="Sugumar T."/>
            <person name="Polireddy D.R."/>
            <person name="Antony A."/>
            <person name="Madhava Y.R."/>
            <person name="Sivakumar N."/>
        </authorList>
    </citation>
    <scope>NUCLEOTIDE SEQUENCE [LARGE SCALE GENOMIC DNA]</scope>
    <source>
        <strain evidence="1 2">YIM-C55.5</strain>
    </source>
</reference>
<protein>
    <submittedName>
        <fullName evidence="1">Uncharacterized protein</fullName>
    </submittedName>
</protein>
<dbReference type="STRING" id="1308866.J416_04181"/>
<comment type="caution">
    <text evidence="1">The sequence shown here is derived from an EMBL/GenBank/DDBJ whole genome shotgun (WGS) entry which is preliminary data.</text>
</comment>
<sequence>MNNEYEKNYSITNTDADLVELAGYHAYSEYRFGDRIKVNQSEYEVLDTNYKRKSGLDAQIYLQKSILSSTSARMLIKQKTLSPILICWQA</sequence>
<accession>N4WNL3</accession>
<gene>
    <name evidence="1" type="ORF">J416_04181</name>
</gene>
<evidence type="ECO:0000313" key="2">
    <source>
        <dbReference type="Proteomes" id="UP000012283"/>
    </source>
</evidence>
<organism evidence="1 2">
    <name type="scientific">Gracilibacillus halophilus YIM-C55.5</name>
    <dbReference type="NCBI Taxonomy" id="1308866"/>
    <lineage>
        <taxon>Bacteria</taxon>
        <taxon>Bacillati</taxon>
        <taxon>Bacillota</taxon>
        <taxon>Bacilli</taxon>
        <taxon>Bacillales</taxon>
        <taxon>Bacillaceae</taxon>
        <taxon>Gracilibacillus</taxon>
    </lineage>
</organism>
<proteinExistence type="predicted"/>
<keyword evidence="2" id="KW-1185">Reference proteome</keyword>
<evidence type="ECO:0000313" key="1">
    <source>
        <dbReference type="EMBL" id="ENH97732.1"/>
    </source>
</evidence>